<dbReference type="EMBL" id="KV875452">
    <property type="protein sequence ID" value="RZR70654.1"/>
    <property type="molecule type" value="Genomic_DNA"/>
</dbReference>
<organism evidence="2 4">
    <name type="scientific">Ensete ventricosum</name>
    <name type="common">Abyssinian banana</name>
    <name type="synonym">Musa ensete</name>
    <dbReference type="NCBI Taxonomy" id="4639"/>
    <lineage>
        <taxon>Eukaryota</taxon>
        <taxon>Viridiplantae</taxon>
        <taxon>Streptophyta</taxon>
        <taxon>Embryophyta</taxon>
        <taxon>Tracheophyta</taxon>
        <taxon>Spermatophyta</taxon>
        <taxon>Magnoliopsida</taxon>
        <taxon>Liliopsida</taxon>
        <taxon>Zingiberales</taxon>
        <taxon>Musaceae</taxon>
        <taxon>Ensete</taxon>
    </lineage>
</organism>
<evidence type="ECO:0000256" key="1">
    <source>
        <dbReference type="SAM" id="MobiDB-lite"/>
    </source>
</evidence>
<accession>A0A427AYS2</accession>
<reference evidence="2 4" key="1">
    <citation type="journal article" date="2014" name="Agronomy (Basel)">
        <title>A Draft Genome Sequence for Ensete ventricosum, the Drought-Tolerant Tree Against Hunger.</title>
        <authorList>
            <person name="Harrison J."/>
            <person name="Moore K.A."/>
            <person name="Paszkiewicz K."/>
            <person name="Jones T."/>
            <person name="Grant M."/>
            <person name="Ambacheew D."/>
            <person name="Muzemil S."/>
            <person name="Studholme D.J."/>
        </authorList>
    </citation>
    <scope>NUCLEOTIDE SEQUENCE [LARGE SCALE GENOMIC DNA]</scope>
</reference>
<protein>
    <submittedName>
        <fullName evidence="2">Uncharacterized protein</fullName>
    </submittedName>
</protein>
<dbReference type="Proteomes" id="UP000287651">
    <property type="component" value="Unassembled WGS sequence"/>
</dbReference>
<evidence type="ECO:0000313" key="2">
    <source>
        <dbReference type="EMBL" id="RRT81391.1"/>
    </source>
</evidence>
<evidence type="ECO:0000313" key="3">
    <source>
        <dbReference type="EMBL" id="RZR70654.1"/>
    </source>
</evidence>
<proteinExistence type="predicted"/>
<reference evidence="2" key="3">
    <citation type="submission" date="2018-09" db="EMBL/GenBank/DDBJ databases">
        <authorList>
            <person name="Harrison J."/>
            <person name="Moore K.A."/>
            <person name="Paszkiewicz K."/>
            <person name="Jones T."/>
            <person name="Grant M."/>
            <person name="Ambacheew D."/>
            <person name="Muzemil S."/>
            <person name="Studholme D."/>
        </authorList>
    </citation>
    <scope>NUCLEOTIDE SEQUENCE</scope>
</reference>
<dbReference type="Proteomes" id="UP000290560">
    <property type="component" value="Unassembled WGS sequence"/>
</dbReference>
<name>A0A427AYS2_ENSVE</name>
<dbReference type="AlphaFoldDB" id="A0A427AYS2"/>
<evidence type="ECO:0000313" key="4">
    <source>
        <dbReference type="Proteomes" id="UP000287651"/>
    </source>
</evidence>
<sequence length="117" mass="13605">MNNVLHGSVLEPMAFRKHREASDGRPTRRNRLTEPQPPRHRGVHTVTADQHLRVDHEIVSCDSEVIQVPSQSRRIYLGFDYGSVVQVQDRDRRRRFLINGGYLRREPYGSGFQLLSK</sequence>
<gene>
    <name evidence="2" type="ORF">B296_00009841</name>
    <name evidence="3" type="ORF">BHM03_00001023</name>
</gene>
<reference evidence="3" key="2">
    <citation type="journal article" date="2018" name="Data Brief">
        <title>Genome sequence data from 17 accessions of Ensete ventricosum, a staple food crop for millions in Ethiopia.</title>
        <authorList>
            <person name="Yemataw Z."/>
            <person name="Muzemil S."/>
            <person name="Ambachew D."/>
            <person name="Tripathi L."/>
            <person name="Tesfaye K."/>
            <person name="Chala A."/>
            <person name="Farbos A."/>
            <person name="O'Neill P."/>
            <person name="Moore K."/>
            <person name="Grant M."/>
            <person name="Studholme D.J."/>
        </authorList>
    </citation>
    <scope>NUCLEOTIDE SEQUENCE [LARGE SCALE GENOMIC DNA]</scope>
    <source>
        <tissue evidence="3">Leaf</tissue>
    </source>
</reference>
<feature type="region of interest" description="Disordered" evidence="1">
    <location>
        <begin position="12"/>
        <end position="44"/>
    </location>
</feature>
<dbReference type="EMBL" id="AMZH03000921">
    <property type="protein sequence ID" value="RRT81391.1"/>
    <property type="molecule type" value="Genomic_DNA"/>
</dbReference>